<dbReference type="OrthoDB" id="658622at2"/>
<organism evidence="1 2">
    <name type="scientific">Flavobacterium psychrotolerans</name>
    <dbReference type="NCBI Taxonomy" id="2169410"/>
    <lineage>
        <taxon>Bacteria</taxon>
        <taxon>Pseudomonadati</taxon>
        <taxon>Bacteroidota</taxon>
        <taxon>Flavobacteriia</taxon>
        <taxon>Flavobacteriales</taxon>
        <taxon>Flavobacteriaceae</taxon>
        <taxon>Flavobacterium</taxon>
    </lineage>
</organism>
<protein>
    <submittedName>
        <fullName evidence="1">DUF3822 domain-containing protein</fullName>
    </submittedName>
</protein>
<dbReference type="EMBL" id="QCZI01000005">
    <property type="protein sequence ID" value="PWA05854.1"/>
    <property type="molecule type" value="Genomic_DNA"/>
</dbReference>
<dbReference type="Gene3D" id="3.30.420.250">
    <property type="match status" value="1"/>
</dbReference>
<dbReference type="Gene3D" id="3.30.420.260">
    <property type="match status" value="1"/>
</dbReference>
<dbReference type="AlphaFoldDB" id="A0A2U1JLJ8"/>
<gene>
    <name evidence="1" type="ORF">DB895_05365</name>
</gene>
<accession>A0A2U1JLJ8</accession>
<dbReference type="Pfam" id="PF12864">
    <property type="entry name" value="DUF3822"/>
    <property type="match status" value="1"/>
</dbReference>
<comment type="caution">
    <text evidence="1">The sequence shown here is derived from an EMBL/GenBank/DDBJ whole genome shotgun (WGS) entry which is preliminary data.</text>
</comment>
<keyword evidence="2" id="KW-1185">Reference proteome</keyword>
<name>A0A2U1JLJ8_9FLAO</name>
<dbReference type="RefSeq" id="WP_116724339.1">
    <property type="nucleotide sequence ID" value="NZ_QCZI01000005.1"/>
</dbReference>
<reference evidence="1 2" key="1">
    <citation type="submission" date="2018-04" db="EMBL/GenBank/DDBJ databases">
        <title>Flavobacterium sp. nov., isolated from glacier ice.</title>
        <authorList>
            <person name="Liu Q."/>
            <person name="Xin Y.-H."/>
        </authorList>
    </citation>
    <scope>NUCLEOTIDE SEQUENCE [LARGE SCALE GENOMIC DNA]</scope>
    <source>
        <strain evidence="1 2">RB1R5</strain>
    </source>
</reference>
<sequence>MLVNIANITEKKYKKLTVQVSLVGFSFCCFDTLNHSILCFRDIRFDTSNKLVSIEDLFTKAINENPELSDSYDEILILHDNTLSTFVPSALFDEQYLGSYLQFNTKVFETDFFAYNEIPSYQMNAVYIPYVNINNFFVDEFGSFTYKHANTILVTKLLDVSKNVDAKKMFVHMNSDHFEVVVVQNQRLLLFNSFDYKTPEDLIYYLLFTAEQLNMNPENFNLEFLGTIAEDDAFFKIAYKYIRNVSLFDVTDLQKNNSFSKEENLKHFTLFQS</sequence>
<dbReference type="Proteomes" id="UP000245449">
    <property type="component" value="Unassembled WGS sequence"/>
</dbReference>
<proteinExistence type="predicted"/>
<evidence type="ECO:0000313" key="1">
    <source>
        <dbReference type="EMBL" id="PWA05854.1"/>
    </source>
</evidence>
<dbReference type="CDD" id="cd24013">
    <property type="entry name" value="ASKHA_ATPase_BT3980-like"/>
    <property type="match status" value="1"/>
</dbReference>
<evidence type="ECO:0000313" key="2">
    <source>
        <dbReference type="Proteomes" id="UP000245449"/>
    </source>
</evidence>
<dbReference type="InterPro" id="IPR024213">
    <property type="entry name" value="DUF3822"/>
</dbReference>